<gene>
    <name evidence="2" type="ORF">BDN71DRAFT_1162061</name>
</gene>
<name>A0A9P5ZSQ2_PLEER</name>
<evidence type="ECO:0000256" key="1">
    <source>
        <dbReference type="SAM" id="Phobius"/>
    </source>
</evidence>
<dbReference type="AlphaFoldDB" id="A0A9P5ZSQ2"/>
<protein>
    <submittedName>
        <fullName evidence="2">Uncharacterized protein</fullName>
    </submittedName>
</protein>
<sequence length="124" mass="13910">MNIDRPYSCASFVPPLRHLISTELHSPLVSASTLVLHINPSSRHLCHLCALLYSIPHYRFALLSVSHLHLYYFHPPRRVPFRSLDAFVYVATFLLPFAFITCSISRAIVPMSEPKPLRGGGIGA</sequence>
<accession>A0A9P5ZSQ2</accession>
<keyword evidence="1" id="KW-0472">Membrane</keyword>
<organism evidence="2 3">
    <name type="scientific">Pleurotus eryngii</name>
    <name type="common">Boletus of the steppes</name>
    <dbReference type="NCBI Taxonomy" id="5323"/>
    <lineage>
        <taxon>Eukaryota</taxon>
        <taxon>Fungi</taxon>
        <taxon>Dikarya</taxon>
        <taxon>Basidiomycota</taxon>
        <taxon>Agaricomycotina</taxon>
        <taxon>Agaricomycetes</taxon>
        <taxon>Agaricomycetidae</taxon>
        <taxon>Agaricales</taxon>
        <taxon>Pleurotineae</taxon>
        <taxon>Pleurotaceae</taxon>
        <taxon>Pleurotus</taxon>
    </lineage>
</organism>
<keyword evidence="1" id="KW-0812">Transmembrane</keyword>
<dbReference type="EMBL" id="MU154592">
    <property type="protein sequence ID" value="KAF9493025.1"/>
    <property type="molecule type" value="Genomic_DNA"/>
</dbReference>
<proteinExistence type="predicted"/>
<keyword evidence="1" id="KW-1133">Transmembrane helix</keyword>
<keyword evidence="3" id="KW-1185">Reference proteome</keyword>
<feature type="transmembrane region" description="Helical" evidence="1">
    <location>
        <begin position="86"/>
        <end position="109"/>
    </location>
</feature>
<comment type="caution">
    <text evidence="2">The sequence shown here is derived from an EMBL/GenBank/DDBJ whole genome shotgun (WGS) entry which is preliminary data.</text>
</comment>
<evidence type="ECO:0000313" key="3">
    <source>
        <dbReference type="Proteomes" id="UP000807025"/>
    </source>
</evidence>
<dbReference type="Proteomes" id="UP000807025">
    <property type="component" value="Unassembled WGS sequence"/>
</dbReference>
<evidence type="ECO:0000313" key="2">
    <source>
        <dbReference type="EMBL" id="KAF9493025.1"/>
    </source>
</evidence>
<reference evidence="2" key="1">
    <citation type="submission" date="2020-11" db="EMBL/GenBank/DDBJ databases">
        <authorList>
            <consortium name="DOE Joint Genome Institute"/>
            <person name="Ahrendt S."/>
            <person name="Riley R."/>
            <person name="Andreopoulos W."/>
            <person name="Labutti K."/>
            <person name="Pangilinan J."/>
            <person name="Ruiz-Duenas F.J."/>
            <person name="Barrasa J.M."/>
            <person name="Sanchez-Garcia M."/>
            <person name="Camarero S."/>
            <person name="Miyauchi S."/>
            <person name="Serrano A."/>
            <person name="Linde D."/>
            <person name="Babiker R."/>
            <person name="Drula E."/>
            <person name="Ayuso-Fernandez I."/>
            <person name="Pacheco R."/>
            <person name="Padilla G."/>
            <person name="Ferreira P."/>
            <person name="Barriuso J."/>
            <person name="Kellner H."/>
            <person name="Castanera R."/>
            <person name="Alfaro M."/>
            <person name="Ramirez L."/>
            <person name="Pisabarro A.G."/>
            <person name="Kuo A."/>
            <person name="Tritt A."/>
            <person name="Lipzen A."/>
            <person name="He G."/>
            <person name="Yan M."/>
            <person name="Ng V."/>
            <person name="Cullen D."/>
            <person name="Martin F."/>
            <person name="Rosso M.-N."/>
            <person name="Henrissat B."/>
            <person name="Hibbett D."/>
            <person name="Martinez A.T."/>
            <person name="Grigoriev I.V."/>
        </authorList>
    </citation>
    <scope>NUCLEOTIDE SEQUENCE</scope>
    <source>
        <strain evidence="2">ATCC 90797</strain>
    </source>
</reference>